<keyword evidence="4" id="KW-1185">Reference proteome</keyword>
<keyword evidence="1" id="KW-0479">Metal-binding</keyword>
<organism evidence="3 4">
    <name type="scientific">Streptomyces carpinensis</name>
    <dbReference type="NCBI Taxonomy" id="66369"/>
    <lineage>
        <taxon>Bacteria</taxon>
        <taxon>Bacillati</taxon>
        <taxon>Actinomycetota</taxon>
        <taxon>Actinomycetes</taxon>
        <taxon>Kitasatosporales</taxon>
        <taxon>Streptomycetaceae</taxon>
        <taxon>Streptomyces</taxon>
    </lineage>
</organism>
<protein>
    <submittedName>
        <fullName evidence="3">VOC family protein</fullName>
    </submittedName>
</protein>
<reference evidence="3 4" key="1">
    <citation type="submission" date="2024-06" db="EMBL/GenBank/DDBJ databases">
        <title>The Natural Products Discovery Center: Release of the First 8490 Sequenced Strains for Exploring Actinobacteria Biosynthetic Diversity.</title>
        <authorList>
            <person name="Kalkreuter E."/>
            <person name="Kautsar S.A."/>
            <person name="Yang D."/>
            <person name="Bader C.D."/>
            <person name="Teijaro C.N."/>
            <person name="Fluegel L."/>
            <person name="Davis C.M."/>
            <person name="Simpson J.R."/>
            <person name="Lauterbach L."/>
            <person name="Steele A.D."/>
            <person name="Gui C."/>
            <person name="Meng S."/>
            <person name="Li G."/>
            <person name="Viehrig K."/>
            <person name="Ye F."/>
            <person name="Su P."/>
            <person name="Kiefer A.F."/>
            <person name="Nichols A."/>
            <person name="Cepeda A.J."/>
            <person name="Yan W."/>
            <person name="Fan B."/>
            <person name="Jiang Y."/>
            <person name="Adhikari A."/>
            <person name="Zheng C.-J."/>
            <person name="Schuster L."/>
            <person name="Cowan T.M."/>
            <person name="Smanski M.J."/>
            <person name="Chevrette M.G."/>
            <person name="De Carvalho L.P.S."/>
            <person name="Shen B."/>
        </authorList>
    </citation>
    <scope>NUCLEOTIDE SEQUENCE [LARGE SCALE GENOMIC DNA]</scope>
    <source>
        <strain evidence="3 4">NPDC000634</strain>
    </source>
</reference>
<evidence type="ECO:0000313" key="3">
    <source>
        <dbReference type="EMBL" id="MER6979554.1"/>
    </source>
</evidence>
<sequence>MSEAVPDAVPEAVGDAVGVRRLDHVALAVRDLDRAWAMFGETLGGRFVTGGDNDETGIRLLHLHLGGFKIELMQPLRADSLLSHTLDRRGEGMHHVTFVVDDLGTTADVLPDAGYPLTGTDLSNPVWRETFVRPSATQGALVQFVDTTRDWSQGVDGVDLDTVLRGGAVFRGAVPCVRRTARTPADAVHTTFDQVPQRIDGVSHD</sequence>
<dbReference type="InterPro" id="IPR051785">
    <property type="entry name" value="MMCE/EMCE_epimerase"/>
</dbReference>
<dbReference type="EMBL" id="JBEPCU010000390">
    <property type="protein sequence ID" value="MER6979554.1"/>
    <property type="molecule type" value="Genomic_DNA"/>
</dbReference>
<dbReference type="Proteomes" id="UP001458415">
    <property type="component" value="Unassembled WGS sequence"/>
</dbReference>
<gene>
    <name evidence="3" type="ORF">ABT317_21875</name>
</gene>
<dbReference type="PROSITE" id="PS51819">
    <property type="entry name" value="VOC"/>
    <property type="match status" value="1"/>
</dbReference>
<dbReference type="SUPFAM" id="SSF54593">
    <property type="entry name" value="Glyoxalase/Bleomycin resistance protein/Dihydroxybiphenyl dioxygenase"/>
    <property type="match status" value="1"/>
</dbReference>
<dbReference type="InterPro" id="IPR029068">
    <property type="entry name" value="Glyas_Bleomycin-R_OHBP_Dase"/>
</dbReference>
<name>A0ABV1W5U3_9ACTN</name>
<evidence type="ECO:0000313" key="4">
    <source>
        <dbReference type="Proteomes" id="UP001458415"/>
    </source>
</evidence>
<dbReference type="PANTHER" id="PTHR43048">
    <property type="entry name" value="METHYLMALONYL-COA EPIMERASE"/>
    <property type="match status" value="1"/>
</dbReference>
<evidence type="ECO:0000259" key="2">
    <source>
        <dbReference type="PROSITE" id="PS51819"/>
    </source>
</evidence>
<feature type="domain" description="VOC" evidence="2">
    <location>
        <begin position="21"/>
        <end position="147"/>
    </location>
</feature>
<comment type="caution">
    <text evidence="3">The sequence shown here is derived from an EMBL/GenBank/DDBJ whole genome shotgun (WGS) entry which is preliminary data.</text>
</comment>
<proteinExistence type="predicted"/>
<dbReference type="InterPro" id="IPR037523">
    <property type="entry name" value="VOC_core"/>
</dbReference>
<dbReference type="PANTHER" id="PTHR43048:SF3">
    <property type="entry name" value="METHYLMALONYL-COA EPIMERASE, MITOCHONDRIAL"/>
    <property type="match status" value="1"/>
</dbReference>
<evidence type="ECO:0000256" key="1">
    <source>
        <dbReference type="ARBA" id="ARBA00022723"/>
    </source>
</evidence>
<dbReference type="Gene3D" id="3.10.180.10">
    <property type="entry name" value="2,3-Dihydroxybiphenyl 1,2-Dioxygenase, domain 1"/>
    <property type="match status" value="1"/>
</dbReference>
<accession>A0ABV1W5U3</accession>
<dbReference type="Pfam" id="PF13669">
    <property type="entry name" value="Glyoxalase_4"/>
    <property type="match status" value="1"/>
</dbReference>